<comment type="caution">
    <text evidence="1">The sequence shown here is derived from an EMBL/GenBank/DDBJ whole genome shotgun (WGS) entry which is preliminary data.</text>
</comment>
<name>A0A2A6M5P3_RHIFR</name>
<protein>
    <submittedName>
        <fullName evidence="1">Uncharacterized protein</fullName>
    </submittedName>
</protein>
<dbReference type="Proteomes" id="UP000220353">
    <property type="component" value="Unassembled WGS sequence"/>
</dbReference>
<gene>
    <name evidence="1" type="ORF">CO661_00455</name>
</gene>
<accession>A0A2A6M5P3</accession>
<reference evidence="1 2" key="1">
    <citation type="submission" date="2017-09" db="EMBL/GenBank/DDBJ databases">
        <title>Comparative genomics of rhizobia isolated from Phaseolus vulgaris in China.</title>
        <authorList>
            <person name="Tong W."/>
        </authorList>
    </citation>
    <scope>NUCLEOTIDE SEQUENCE [LARGE SCALE GENOMIC DNA]</scope>
    <source>
        <strain evidence="1 2">PCH1</strain>
    </source>
</reference>
<organism evidence="1 2">
    <name type="scientific">Rhizobium fredii</name>
    <name type="common">Sinorhizobium fredii</name>
    <dbReference type="NCBI Taxonomy" id="380"/>
    <lineage>
        <taxon>Bacteria</taxon>
        <taxon>Pseudomonadati</taxon>
        <taxon>Pseudomonadota</taxon>
        <taxon>Alphaproteobacteria</taxon>
        <taxon>Hyphomicrobiales</taxon>
        <taxon>Rhizobiaceae</taxon>
        <taxon>Sinorhizobium/Ensifer group</taxon>
        <taxon>Sinorhizobium</taxon>
    </lineage>
</organism>
<dbReference type="AlphaFoldDB" id="A0A2A6M5P3"/>
<sequence length="68" mass="7785">MPRPSIVKLGTEDRVVVDGQNYVADRVDQTAWTLSHEHFPARKLVLSHADFEKKLQAAAITIEYDYRS</sequence>
<dbReference type="EMBL" id="NWTC01000001">
    <property type="protein sequence ID" value="PDT50173.1"/>
    <property type="molecule type" value="Genomic_DNA"/>
</dbReference>
<proteinExistence type="predicted"/>
<evidence type="ECO:0000313" key="1">
    <source>
        <dbReference type="EMBL" id="PDT50173.1"/>
    </source>
</evidence>
<evidence type="ECO:0000313" key="2">
    <source>
        <dbReference type="Proteomes" id="UP000220353"/>
    </source>
</evidence>